<gene>
    <name evidence="1" type="ORF">RM780_06915</name>
</gene>
<protein>
    <recommendedName>
        <fullName evidence="3">AMP-dependent synthetase/ligase domain-containing protein</fullName>
    </recommendedName>
</protein>
<sequence>MSLLPEDMYVGEVHGSWSPLDQGDVLANLFPGDRLWPAQSFYNRLATRSGATVLPVGGVPDSQLERWLAFLGNQGVTAIAAPPDTLQRLLVLCESGLGPRWLRKLLIGGPFHDPTPERLISQRLPGVQVWQLYGSAEAWMVGHRGPGCAEDVFHLLPHQHAEIDGDRILVTTTGVHRAPPLIRYVIGDRGVLAPCACGRPGRTIRVLGRLESSVTVQGRPIRPDELVGLAIQIGEVAAAQVAVSRTDAGAEQLQLRVRLAEGVPDDDYTRDWIRHQVLSGHLALEGVAEEESDAFEVVAVDQLPGLEALPGLR</sequence>
<dbReference type="SUPFAM" id="SSF56801">
    <property type="entry name" value="Acetyl-CoA synthetase-like"/>
    <property type="match status" value="1"/>
</dbReference>
<evidence type="ECO:0008006" key="3">
    <source>
        <dbReference type="Google" id="ProtNLM"/>
    </source>
</evidence>
<dbReference type="RefSeq" id="WP_311629628.1">
    <property type="nucleotide sequence ID" value="NZ_JAVREN010000007.1"/>
</dbReference>
<organism evidence="1 2">
    <name type="scientific">Streptomyces boetiae</name>
    <dbReference type="NCBI Taxonomy" id="3075541"/>
    <lineage>
        <taxon>Bacteria</taxon>
        <taxon>Bacillati</taxon>
        <taxon>Actinomycetota</taxon>
        <taxon>Actinomycetes</taxon>
        <taxon>Kitasatosporales</taxon>
        <taxon>Streptomycetaceae</taxon>
        <taxon>Streptomyces</taxon>
    </lineage>
</organism>
<evidence type="ECO:0000313" key="1">
    <source>
        <dbReference type="EMBL" id="MDT0306691.1"/>
    </source>
</evidence>
<dbReference type="PANTHER" id="PTHR43845">
    <property type="entry name" value="BLR5969 PROTEIN"/>
    <property type="match status" value="1"/>
</dbReference>
<comment type="caution">
    <text evidence="1">The sequence shown here is derived from an EMBL/GenBank/DDBJ whole genome shotgun (WGS) entry which is preliminary data.</text>
</comment>
<dbReference type="Gene3D" id="3.40.50.12780">
    <property type="entry name" value="N-terminal domain of ligase-like"/>
    <property type="match status" value="1"/>
</dbReference>
<name>A0ABU2L555_9ACTN</name>
<evidence type="ECO:0000313" key="2">
    <source>
        <dbReference type="Proteomes" id="UP001183388"/>
    </source>
</evidence>
<dbReference type="InterPro" id="IPR042099">
    <property type="entry name" value="ANL_N_sf"/>
</dbReference>
<dbReference type="PANTHER" id="PTHR43845:SF1">
    <property type="entry name" value="BLR5969 PROTEIN"/>
    <property type="match status" value="1"/>
</dbReference>
<dbReference type="Proteomes" id="UP001183388">
    <property type="component" value="Unassembled WGS sequence"/>
</dbReference>
<accession>A0ABU2L555</accession>
<dbReference type="EMBL" id="JAVREN010000007">
    <property type="protein sequence ID" value="MDT0306691.1"/>
    <property type="molecule type" value="Genomic_DNA"/>
</dbReference>
<reference evidence="2" key="1">
    <citation type="submission" date="2023-07" db="EMBL/GenBank/DDBJ databases">
        <title>30 novel species of actinomycetes from the DSMZ collection.</title>
        <authorList>
            <person name="Nouioui I."/>
        </authorList>
    </citation>
    <scope>NUCLEOTIDE SEQUENCE [LARGE SCALE GENOMIC DNA]</scope>
    <source>
        <strain evidence="2">DSM 44917</strain>
    </source>
</reference>
<proteinExistence type="predicted"/>
<keyword evidence="2" id="KW-1185">Reference proteome</keyword>